<feature type="region of interest" description="Disordered" evidence="1">
    <location>
        <begin position="1"/>
        <end position="28"/>
    </location>
</feature>
<proteinExistence type="predicted"/>
<gene>
    <name evidence="2" type="ORF">CLIM01_09434</name>
</gene>
<sequence length="59" mass="6713">MLQQTETRRGNLSYFLGGKSASDPDDWSPSVDVVKETIKFAMSTERLIAQISQRQNDHE</sequence>
<evidence type="ECO:0000313" key="2">
    <source>
        <dbReference type="EMBL" id="KAK0373221.1"/>
    </source>
</evidence>
<evidence type="ECO:0000256" key="1">
    <source>
        <dbReference type="SAM" id="MobiDB-lite"/>
    </source>
</evidence>
<name>A0ABQ9PNZ5_9PEZI</name>
<dbReference type="EMBL" id="JARUPT010000320">
    <property type="protein sequence ID" value="KAK0373221.1"/>
    <property type="molecule type" value="Genomic_DNA"/>
</dbReference>
<accession>A0ABQ9PNZ5</accession>
<protein>
    <submittedName>
        <fullName evidence="2">Uncharacterized protein</fullName>
    </submittedName>
</protein>
<organism evidence="2 3">
    <name type="scientific">Colletotrichum limetticola</name>
    <dbReference type="NCBI Taxonomy" id="1209924"/>
    <lineage>
        <taxon>Eukaryota</taxon>
        <taxon>Fungi</taxon>
        <taxon>Dikarya</taxon>
        <taxon>Ascomycota</taxon>
        <taxon>Pezizomycotina</taxon>
        <taxon>Sordariomycetes</taxon>
        <taxon>Hypocreomycetidae</taxon>
        <taxon>Glomerellales</taxon>
        <taxon>Glomerellaceae</taxon>
        <taxon>Colletotrichum</taxon>
        <taxon>Colletotrichum acutatum species complex</taxon>
    </lineage>
</organism>
<evidence type="ECO:0000313" key="3">
    <source>
        <dbReference type="Proteomes" id="UP001169217"/>
    </source>
</evidence>
<comment type="caution">
    <text evidence="2">The sequence shown here is derived from an EMBL/GenBank/DDBJ whole genome shotgun (WGS) entry which is preliminary data.</text>
</comment>
<keyword evidence="3" id="KW-1185">Reference proteome</keyword>
<dbReference type="Proteomes" id="UP001169217">
    <property type="component" value="Unassembled WGS sequence"/>
</dbReference>
<reference evidence="2" key="1">
    <citation type="submission" date="2023-04" db="EMBL/GenBank/DDBJ databases">
        <title>Colletotrichum limetticola genome sequence.</title>
        <authorList>
            <person name="Baroncelli R."/>
        </authorList>
    </citation>
    <scope>NUCLEOTIDE SEQUENCE</scope>
    <source>
        <strain evidence="2">KLA-Anderson</strain>
    </source>
</reference>